<name>A0A1H9M153_9BACT</name>
<keyword evidence="4" id="KW-0028">Amino-acid biosynthesis</keyword>
<keyword evidence="5 10" id="KW-0808">Transferase</keyword>
<dbReference type="Pfam" id="PF00275">
    <property type="entry name" value="EPSP_synthase"/>
    <property type="match status" value="1"/>
</dbReference>
<comment type="similarity">
    <text evidence="2">Belongs to the EPSP synthase family.</text>
</comment>
<evidence type="ECO:0000256" key="1">
    <source>
        <dbReference type="ARBA" id="ARBA00004811"/>
    </source>
</evidence>
<dbReference type="InterPro" id="IPR001986">
    <property type="entry name" value="Enolpyruvate_Tfrase_dom"/>
</dbReference>
<evidence type="ECO:0000256" key="8">
    <source>
        <dbReference type="ARBA" id="ARBA00044633"/>
    </source>
</evidence>
<dbReference type="EC" id="2.5.1.19" evidence="3"/>
<reference evidence="11" key="1">
    <citation type="submission" date="2016-10" db="EMBL/GenBank/DDBJ databases">
        <authorList>
            <person name="Varghese N."/>
            <person name="Submissions S."/>
        </authorList>
    </citation>
    <scope>NUCLEOTIDE SEQUENCE [LARGE SCALE GENOMIC DNA]</scope>
    <source>
        <strain evidence="11">DSM 24740</strain>
    </source>
</reference>
<dbReference type="UniPathway" id="UPA00053">
    <property type="reaction ID" value="UER00089"/>
</dbReference>
<gene>
    <name evidence="10" type="ORF">SAMN05444359_12667</name>
</gene>
<comment type="pathway">
    <text evidence="1">Metabolic intermediate biosynthesis; chorismate biosynthesis; chorismate from D-erythrose 4-phosphate and phosphoenolpyruvate: step 6/7.</text>
</comment>
<dbReference type="InterPro" id="IPR006264">
    <property type="entry name" value="EPSP_synthase"/>
</dbReference>
<evidence type="ECO:0000256" key="3">
    <source>
        <dbReference type="ARBA" id="ARBA00012450"/>
    </source>
</evidence>
<sequence>MYELSHPGGPLTGRIQLTGSKSIANRALIICALTPGGFPIHRLAEADDTVRLQNLLASEDEILDAGPAGTTFRFLTGFLSRRAGYQILTGSQRMKERPIGILVDALRELGADITYVENEGYPPLKIGQSALDATDAISIAADTSSQYISSLLMLAPTLPKGLRLTLEGRIVSIPYINMTLSLMAYFGVEHEWDGQTIVVPAQAYQPREFTVEADWSAASYYYGLAALAPSADLQIDGLFEESVQGDAVVAELYRRFGVTTTFNETGLRIEKSAEALIPPFFEQDFVKCPDIAQTLMASCAGMGVQGLYSGLQTLFIKETDRVKAMKTELGKLGITLYKIPAHMSGAQEGQQFFGQEEKADFSAGTPTFATYHDHRMAMALAPLALQHPIRIEDPLVVGKSYPDFYRDLETLGFTVKDLG</sequence>
<evidence type="ECO:0000256" key="7">
    <source>
        <dbReference type="ARBA" id="ARBA00030046"/>
    </source>
</evidence>
<keyword evidence="6" id="KW-0057">Aromatic amino acid biosynthesis</keyword>
<accession>A0A1H9M153</accession>
<evidence type="ECO:0000259" key="9">
    <source>
        <dbReference type="Pfam" id="PF00275"/>
    </source>
</evidence>
<dbReference type="PANTHER" id="PTHR21090:SF5">
    <property type="entry name" value="PENTAFUNCTIONAL AROM POLYPEPTIDE"/>
    <property type="match status" value="1"/>
</dbReference>
<protein>
    <recommendedName>
        <fullName evidence="3">3-phosphoshikimate 1-carboxyvinyltransferase</fullName>
        <ecNumber evidence="3">2.5.1.19</ecNumber>
    </recommendedName>
    <alternativeName>
        <fullName evidence="7">5-enolpyruvylshikimate-3-phosphate synthase</fullName>
    </alternativeName>
</protein>
<dbReference type="PIRSF" id="PIRSF000505">
    <property type="entry name" value="EPSPS"/>
    <property type="match status" value="1"/>
</dbReference>
<dbReference type="GO" id="GO:0003866">
    <property type="term" value="F:3-phosphoshikimate 1-carboxyvinyltransferase activity"/>
    <property type="evidence" value="ECO:0007669"/>
    <property type="project" value="UniProtKB-EC"/>
</dbReference>
<comment type="catalytic activity">
    <reaction evidence="8">
        <text>3-phosphoshikimate + phosphoenolpyruvate = 5-O-(1-carboxyvinyl)-3-phosphoshikimate + phosphate</text>
        <dbReference type="Rhea" id="RHEA:21256"/>
        <dbReference type="ChEBI" id="CHEBI:43474"/>
        <dbReference type="ChEBI" id="CHEBI:57701"/>
        <dbReference type="ChEBI" id="CHEBI:58702"/>
        <dbReference type="ChEBI" id="CHEBI:145989"/>
        <dbReference type="EC" id="2.5.1.19"/>
    </reaction>
    <physiologicalReaction direction="left-to-right" evidence="8">
        <dbReference type="Rhea" id="RHEA:21257"/>
    </physiologicalReaction>
</comment>
<organism evidence="10 11">
    <name type="scientific">Neolewinella agarilytica</name>
    <dbReference type="NCBI Taxonomy" id="478744"/>
    <lineage>
        <taxon>Bacteria</taxon>
        <taxon>Pseudomonadati</taxon>
        <taxon>Bacteroidota</taxon>
        <taxon>Saprospiria</taxon>
        <taxon>Saprospirales</taxon>
        <taxon>Lewinellaceae</taxon>
        <taxon>Neolewinella</taxon>
    </lineage>
</organism>
<dbReference type="EMBL" id="FOFB01000026">
    <property type="protein sequence ID" value="SER17185.1"/>
    <property type="molecule type" value="Genomic_DNA"/>
</dbReference>
<dbReference type="SUPFAM" id="SSF55205">
    <property type="entry name" value="EPT/RTPC-like"/>
    <property type="match status" value="1"/>
</dbReference>
<dbReference type="GO" id="GO:0009073">
    <property type="term" value="P:aromatic amino acid family biosynthetic process"/>
    <property type="evidence" value="ECO:0007669"/>
    <property type="project" value="UniProtKB-KW"/>
</dbReference>
<evidence type="ECO:0000313" key="10">
    <source>
        <dbReference type="EMBL" id="SER17185.1"/>
    </source>
</evidence>
<proteinExistence type="inferred from homology"/>
<dbReference type="STRING" id="478744.SAMN05444359_12667"/>
<evidence type="ECO:0000256" key="2">
    <source>
        <dbReference type="ARBA" id="ARBA00009948"/>
    </source>
</evidence>
<evidence type="ECO:0000256" key="6">
    <source>
        <dbReference type="ARBA" id="ARBA00023141"/>
    </source>
</evidence>
<evidence type="ECO:0000256" key="4">
    <source>
        <dbReference type="ARBA" id="ARBA00022605"/>
    </source>
</evidence>
<dbReference type="Proteomes" id="UP000199021">
    <property type="component" value="Unassembled WGS sequence"/>
</dbReference>
<dbReference type="GO" id="GO:0008652">
    <property type="term" value="P:amino acid biosynthetic process"/>
    <property type="evidence" value="ECO:0007669"/>
    <property type="project" value="UniProtKB-KW"/>
</dbReference>
<feature type="domain" description="Enolpyruvate transferase" evidence="9">
    <location>
        <begin position="53"/>
        <end position="408"/>
    </location>
</feature>
<dbReference type="InterPro" id="IPR013792">
    <property type="entry name" value="RNA3'P_cycl/enolpyr_Trfase_a/b"/>
</dbReference>
<dbReference type="OrthoDB" id="9809920at2"/>
<dbReference type="Gene3D" id="3.65.10.10">
    <property type="entry name" value="Enolpyruvate transferase domain"/>
    <property type="match status" value="4"/>
</dbReference>
<dbReference type="InterPro" id="IPR036968">
    <property type="entry name" value="Enolpyruvate_Tfrase_sf"/>
</dbReference>
<dbReference type="AlphaFoldDB" id="A0A1H9M153"/>
<evidence type="ECO:0000256" key="5">
    <source>
        <dbReference type="ARBA" id="ARBA00022679"/>
    </source>
</evidence>
<dbReference type="InParanoid" id="A0A1H9M153"/>
<dbReference type="FunCoup" id="A0A1H9M153">
    <property type="interactions" value="345"/>
</dbReference>
<dbReference type="PANTHER" id="PTHR21090">
    <property type="entry name" value="AROM/DEHYDROQUINATE SYNTHASE"/>
    <property type="match status" value="1"/>
</dbReference>
<evidence type="ECO:0000313" key="11">
    <source>
        <dbReference type="Proteomes" id="UP000199021"/>
    </source>
</evidence>
<keyword evidence="11" id="KW-1185">Reference proteome</keyword>
<dbReference type="GO" id="GO:0009423">
    <property type="term" value="P:chorismate biosynthetic process"/>
    <property type="evidence" value="ECO:0007669"/>
    <property type="project" value="UniProtKB-UniPathway"/>
</dbReference>